<proteinExistence type="predicted"/>
<reference evidence="3" key="2">
    <citation type="journal article" date="2015" name="Gigascience">
        <title>Reconstructing a comprehensive transcriptome assembly of a white-pupal translocated strain of the pest fruit fly Bactrocera cucurbitae.</title>
        <authorList>
            <person name="Sim S.B."/>
            <person name="Calla B."/>
            <person name="Hall B."/>
            <person name="DeRego T."/>
            <person name="Geib S.M."/>
        </authorList>
    </citation>
    <scope>NUCLEOTIDE SEQUENCE</scope>
</reference>
<dbReference type="GO" id="GO:0005576">
    <property type="term" value="C:extracellular region"/>
    <property type="evidence" value="ECO:0007669"/>
    <property type="project" value="InterPro"/>
</dbReference>
<dbReference type="InterPro" id="IPR036508">
    <property type="entry name" value="Chitin-bd_dom_sf"/>
</dbReference>
<evidence type="ECO:0000256" key="1">
    <source>
        <dbReference type="SAM" id="Phobius"/>
    </source>
</evidence>
<dbReference type="PANTHER" id="PTHR20987:SF0">
    <property type="entry name" value="CHITIN-BINDING TYPE-2 DOMAIN-CONTAINING PROTEIN-RELATED"/>
    <property type="match status" value="1"/>
</dbReference>
<organism evidence="3">
    <name type="scientific">Zeugodacus cucurbitae</name>
    <name type="common">Melon fruit fly</name>
    <name type="synonym">Bactrocera cucurbitae</name>
    <dbReference type="NCBI Taxonomy" id="28588"/>
    <lineage>
        <taxon>Eukaryota</taxon>
        <taxon>Metazoa</taxon>
        <taxon>Ecdysozoa</taxon>
        <taxon>Arthropoda</taxon>
        <taxon>Hexapoda</taxon>
        <taxon>Insecta</taxon>
        <taxon>Pterygota</taxon>
        <taxon>Neoptera</taxon>
        <taxon>Endopterygota</taxon>
        <taxon>Diptera</taxon>
        <taxon>Brachycera</taxon>
        <taxon>Muscomorpha</taxon>
        <taxon>Tephritoidea</taxon>
        <taxon>Tephritidae</taxon>
        <taxon>Zeugodacus</taxon>
        <taxon>Zeugodacus</taxon>
    </lineage>
</organism>
<dbReference type="SUPFAM" id="SSF57625">
    <property type="entry name" value="Invertebrate chitin-binding proteins"/>
    <property type="match status" value="1"/>
</dbReference>
<dbReference type="PANTHER" id="PTHR20987">
    <property type="entry name" value="CHITIN-BINDING TYPE-2 DOMAIN-CONTAINING PROTEIN-RELATED"/>
    <property type="match status" value="1"/>
</dbReference>
<keyword evidence="3" id="KW-0675">Receptor</keyword>
<keyword evidence="1" id="KW-1133">Transmembrane helix</keyword>
<protein>
    <submittedName>
        <fullName evidence="3">Cadherin EGF LAG seven-pass G-type receptor 2</fullName>
    </submittedName>
</protein>
<dbReference type="EMBL" id="GBXI01017573">
    <property type="protein sequence ID" value="JAC96718.1"/>
    <property type="molecule type" value="Transcribed_RNA"/>
</dbReference>
<evidence type="ECO:0000313" key="3">
    <source>
        <dbReference type="EMBL" id="JAC96718.1"/>
    </source>
</evidence>
<keyword evidence="1" id="KW-0812">Transmembrane</keyword>
<dbReference type="GO" id="GO:0008061">
    <property type="term" value="F:chitin binding"/>
    <property type="evidence" value="ECO:0007669"/>
    <property type="project" value="InterPro"/>
</dbReference>
<evidence type="ECO:0000259" key="2">
    <source>
        <dbReference type="PROSITE" id="PS50940"/>
    </source>
</evidence>
<sequence length="121" mass="13363">FSYKNGDNATDCHSQFSLSTTRTQNTRKMKFVYVLAFVALAYAVSVAAVCDPYGSGEPDCTTLNEGAITRNFWDPTRYWQCQNGAATAVRCDDGHGFLTSAGKCVLWSEWEWVAPCPQESA</sequence>
<gene>
    <name evidence="3" type="primary">CELSR2</name>
    <name evidence="3" type="ORF">g.6395</name>
</gene>
<reference evidence="3" key="1">
    <citation type="submission" date="2014-11" db="EMBL/GenBank/DDBJ databases">
        <authorList>
            <person name="Geib S."/>
        </authorList>
    </citation>
    <scope>NUCLEOTIDE SEQUENCE</scope>
</reference>
<name>A0A0A1WCN4_ZEUCU</name>
<dbReference type="PROSITE" id="PS50940">
    <property type="entry name" value="CHIT_BIND_II"/>
    <property type="match status" value="1"/>
</dbReference>
<keyword evidence="1" id="KW-0472">Membrane</keyword>
<dbReference type="InterPro" id="IPR002557">
    <property type="entry name" value="Chitin-bd_dom"/>
</dbReference>
<accession>A0A0A1WCN4</accession>
<feature type="non-terminal residue" evidence="3">
    <location>
        <position position="1"/>
    </location>
</feature>
<feature type="domain" description="Chitin-binding type-2" evidence="2">
    <location>
        <begin position="57"/>
        <end position="118"/>
    </location>
</feature>
<dbReference type="AlphaFoldDB" id="A0A0A1WCN4"/>
<dbReference type="Pfam" id="PF01607">
    <property type="entry name" value="CBM_14"/>
    <property type="match status" value="1"/>
</dbReference>
<feature type="transmembrane region" description="Helical" evidence="1">
    <location>
        <begin position="31"/>
        <end position="49"/>
    </location>
</feature>